<organism evidence="4">
    <name type="scientific">Anisakis simplex</name>
    <name type="common">Herring worm</name>
    <dbReference type="NCBI Taxonomy" id="6269"/>
    <lineage>
        <taxon>Eukaryota</taxon>
        <taxon>Metazoa</taxon>
        <taxon>Ecdysozoa</taxon>
        <taxon>Nematoda</taxon>
        <taxon>Chromadorea</taxon>
        <taxon>Rhabditida</taxon>
        <taxon>Spirurina</taxon>
        <taxon>Ascaridomorpha</taxon>
        <taxon>Ascaridoidea</taxon>
        <taxon>Anisakidae</taxon>
        <taxon>Anisakis</taxon>
        <taxon>Anisakis simplex complex</taxon>
    </lineage>
</organism>
<name>A0A0M3JQ17_ANISI</name>
<dbReference type="AlphaFoldDB" id="A0A0M3JQ17"/>
<gene>
    <name evidence="2" type="ORF">ASIM_LOCUS9508</name>
</gene>
<dbReference type="WBParaSite" id="ASIM_0000976801-mRNA-1">
    <property type="protein sequence ID" value="ASIM_0000976801-mRNA-1"/>
    <property type="gene ID" value="ASIM_0000976801"/>
</dbReference>
<keyword evidence="1" id="KW-0472">Membrane</keyword>
<accession>A0A0M3JQ17</accession>
<sequence>MQFAPGEVHVERPQQGITTIHPRYMQQTQQTFSQTAQVIISFCYYLLLLFIVVIYYLVLLFIIIY</sequence>
<keyword evidence="3" id="KW-1185">Reference proteome</keyword>
<dbReference type="Proteomes" id="UP000267096">
    <property type="component" value="Unassembled WGS sequence"/>
</dbReference>
<proteinExistence type="predicted"/>
<protein>
    <submittedName>
        <fullName evidence="2 4">Uncharacterized protein</fullName>
    </submittedName>
</protein>
<reference evidence="4" key="1">
    <citation type="submission" date="2017-02" db="UniProtKB">
        <authorList>
            <consortium name="WormBaseParasite"/>
        </authorList>
    </citation>
    <scope>IDENTIFICATION</scope>
</reference>
<feature type="transmembrane region" description="Helical" evidence="1">
    <location>
        <begin position="42"/>
        <end position="64"/>
    </location>
</feature>
<evidence type="ECO:0000256" key="1">
    <source>
        <dbReference type="SAM" id="Phobius"/>
    </source>
</evidence>
<evidence type="ECO:0000313" key="4">
    <source>
        <dbReference type="WBParaSite" id="ASIM_0000976801-mRNA-1"/>
    </source>
</evidence>
<evidence type="ECO:0000313" key="3">
    <source>
        <dbReference type="Proteomes" id="UP000267096"/>
    </source>
</evidence>
<dbReference type="EMBL" id="UYRR01029334">
    <property type="protein sequence ID" value="VDK39975.1"/>
    <property type="molecule type" value="Genomic_DNA"/>
</dbReference>
<evidence type="ECO:0000313" key="2">
    <source>
        <dbReference type="EMBL" id="VDK39975.1"/>
    </source>
</evidence>
<keyword evidence="1" id="KW-1133">Transmembrane helix</keyword>
<reference evidence="2 3" key="2">
    <citation type="submission" date="2018-11" db="EMBL/GenBank/DDBJ databases">
        <authorList>
            <consortium name="Pathogen Informatics"/>
        </authorList>
    </citation>
    <scope>NUCLEOTIDE SEQUENCE [LARGE SCALE GENOMIC DNA]</scope>
</reference>
<keyword evidence="1" id="KW-0812">Transmembrane</keyword>